<protein>
    <recommendedName>
        <fullName evidence="3">Transposase</fullName>
    </recommendedName>
</protein>
<name>A0ABV8WKX9_9MICC</name>
<reference evidence="2" key="1">
    <citation type="journal article" date="2019" name="Int. J. Syst. Evol. Microbiol.">
        <title>The Global Catalogue of Microorganisms (GCM) 10K type strain sequencing project: providing services to taxonomists for standard genome sequencing and annotation.</title>
        <authorList>
            <consortium name="The Broad Institute Genomics Platform"/>
            <consortium name="The Broad Institute Genome Sequencing Center for Infectious Disease"/>
            <person name="Wu L."/>
            <person name="Ma J."/>
        </authorList>
    </citation>
    <scope>NUCLEOTIDE SEQUENCE [LARGE SCALE GENOMIC DNA]</scope>
    <source>
        <strain evidence="2">PJ61</strain>
    </source>
</reference>
<keyword evidence="2" id="KW-1185">Reference proteome</keyword>
<dbReference type="EMBL" id="JBHSDQ010000004">
    <property type="protein sequence ID" value="MFC4396705.1"/>
    <property type="molecule type" value="Genomic_DNA"/>
</dbReference>
<evidence type="ECO:0000313" key="2">
    <source>
        <dbReference type="Proteomes" id="UP001595778"/>
    </source>
</evidence>
<organism evidence="1 2">
    <name type="scientific">Arthrobacter sedimenti</name>
    <dbReference type="NCBI Taxonomy" id="2694931"/>
    <lineage>
        <taxon>Bacteria</taxon>
        <taxon>Bacillati</taxon>
        <taxon>Actinomycetota</taxon>
        <taxon>Actinomycetes</taxon>
        <taxon>Micrococcales</taxon>
        <taxon>Micrococcaceae</taxon>
        <taxon>Arthrobacter</taxon>
    </lineage>
</organism>
<comment type="caution">
    <text evidence="1">The sequence shown here is derived from an EMBL/GenBank/DDBJ whole genome shotgun (WGS) entry which is preliminary data.</text>
</comment>
<accession>A0ABV8WKX9</accession>
<dbReference type="RefSeq" id="WP_376977706.1">
    <property type="nucleotide sequence ID" value="NZ_JBHSDQ010000004.1"/>
</dbReference>
<sequence length="93" mass="10587">MEQMKRKGADKAKALLRLYFHSRKVRAAARDLEHALAESREVSSWPGDRLQVGEDMSRQVERLTHRLKLETETHHRLEALLKTAGGGHSFAAL</sequence>
<proteinExistence type="predicted"/>
<dbReference type="Proteomes" id="UP001595778">
    <property type="component" value="Unassembled WGS sequence"/>
</dbReference>
<evidence type="ECO:0008006" key="3">
    <source>
        <dbReference type="Google" id="ProtNLM"/>
    </source>
</evidence>
<evidence type="ECO:0000313" key="1">
    <source>
        <dbReference type="EMBL" id="MFC4396705.1"/>
    </source>
</evidence>
<gene>
    <name evidence="1" type="ORF">ACFO0G_11455</name>
</gene>